<gene>
    <name evidence="1" type="ORF">O2N63_01990</name>
</gene>
<name>A0ABT4VZ45_9RHOB</name>
<organism evidence="1 2">
    <name type="scientific">Aliiroseovarius salicola</name>
    <dbReference type="NCBI Taxonomy" id="3009082"/>
    <lineage>
        <taxon>Bacteria</taxon>
        <taxon>Pseudomonadati</taxon>
        <taxon>Pseudomonadota</taxon>
        <taxon>Alphaproteobacteria</taxon>
        <taxon>Rhodobacterales</taxon>
        <taxon>Paracoccaceae</taxon>
        <taxon>Aliiroseovarius</taxon>
    </lineage>
</organism>
<comment type="caution">
    <text evidence="1">The sequence shown here is derived from an EMBL/GenBank/DDBJ whole genome shotgun (WGS) entry which is preliminary data.</text>
</comment>
<accession>A0ABT4VZ45</accession>
<reference evidence="1 2" key="1">
    <citation type="submission" date="2023-01" db="EMBL/GenBank/DDBJ databases">
        <authorList>
            <person name="Yoon J.-W."/>
        </authorList>
    </citation>
    <scope>NUCLEOTIDE SEQUENCE [LARGE SCALE GENOMIC DNA]</scope>
    <source>
        <strain evidence="1 2">KMU-50</strain>
    </source>
</reference>
<dbReference type="Proteomes" id="UP001528040">
    <property type="component" value="Unassembled WGS sequence"/>
</dbReference>
<protein>
    <submittedName>
        <fullName evidence="1">Uncharacterized protein</fullName>
    </submittedName>
</protein>
<evidence type="ECO:0000313" key="2">
    <source>
        <dbReference type="Proteomes" id="UP001528040"/>
    </source>
</evidence>
<evidence type="ECO:0000313" key="1">
    <source>
        <dbReference type="EMBL" id="MDA5092852.1"/>
    </source>
</evidence>
<dbReference type="RefSeq" id="WP_271052431.1">
    <property type="nucleotide sequence ID" value="NZ_JAQIIO010000001.1"/>
</dbReference>
<keyword evidence="2" id="KW-1185">Reference proteome</keyword>
<proteinExistence type="predicted"/>
<dbReference type="EMBL" id="JAQIIO010000001">
    <property type="protein sequence ID" value="MDA5092852.1"/>
    <property type="molecule type" value="Genomic_DNA"/>
</dbReference>
<sequence>MAALSPHPWKTVEELETVLASAAIPSRIAQSCERLVERLRRPIRVGLIGFETRRRERLLAALLGEGILPDQTVWPTIEIAFSERPYTNATLADASTLAADGMPQAELFDREVVFLQIGAPIDALRRMTFLHVAASESAAEQSAALRWASRRIDFALWCTRDFSPVEAEIWGKAVPELKNHAYLVAFASETETDGLRNRMPPDFGRVMFLPDGKTVRGSGDADMQSGAQRLFEQLATDIDDALKEDLDSVWMLLHRHGQGIDAPKPNPEPELIPSPIAAARTPHEDVDQPSIPGSAKMVELLSEPLIFLKRWSRDLFETLEWQDADSPDWADEVLESCRMITDGLRDRAEEWPEDEGQVLALRGLVDEASDMATLLQIEGGPDQALDAAALLLQLRSVFEANLAQPQTLLN</sequence>